<proteinExistence type="predicted"/>
<feature type="non-terminal residue" evidence="7">
    <location>
        <position position="1"/>
    </location>
</feature>
<keyword evidence="4" id="KW-0862">Zinc</keyword>
<dbReference type="InterPro" id="IPR028090">
    <property type="entry name" value="JAB_dom_prok"/>
</dbReference>
<keyword evidence="5" id="KW-0482">Metalloprotease</keyword>
<sequence length="135" mass="15023">MAEQLAPGRFSLVDFTVDAEKGGAAHFVRSVDHHREALAAFFDQTGANFTRFNYLGEWHSHPNHPPVPSTEDLRSMQALVDGERDIPFALLLIVRASWRRLLLSATLFQQGAAPAPVVVEMDSLEEQEIARLGRS</sequence>
<name>A0A3D0WAS1_9SPHN</name>
<gene>
    <name evidence="7" type="ORF">DEP91_01545</name>
</gene>
<dbReference type="GO" id="GO:0008237">
    <property type="term" value="F:metallopeptidase activity"/>
    <property type="evidence" value="ECO:0007669"/>
    <property type="project" value="UniProtKB-KW"/>
</dbReference>
<evidence type="ECO:0000256" key="4">
    <source>
        <dbReference type="ARBA" id="ARBA00022833"/>
    </source>
</evidence>
<feature type="domain" description="JAB" evidence="6">
    <location>
        <begin position="53"/>
        <end position="96"/>
    </location>
</feature>
<comment type="caution">
    <text evidence="7">The sequence shown here is derived from an EMBL/GenBank/DDBJ whole genome shotgun (WGS) entry which is preliminary data.</text>
</comment>
<accession>A0A3D0WAS1</accession>
<dbReference type="EMBL" id="DOYJ01000048">
    <property type="protein sequence ID" value="HCB74853.1"/>
    <property type="molecule type" value="Genomic_DNA"/>
</dbReference>
<evidence type="ECO:0000256" key="5">
    <source>
        <dbReference type="ARBA" id="ARBA00023049"/>
    </source>
</evidence>
<dbReference type="GO" id="GO:0046872">
    <property type="term" value="F:metal ion binding"/>
    <property type="evidence" value="ECO:0007669"/>
    <property type="project" value="UniProtKB-KW"/>
</dbReference>
<dbReference type="Proteomes" id="UP000262699">
    <property type="component" value="Unassembled WGS sequence"/>
</dbReference>
<protein>
    <recommendedName>
        <fullName evidence="6">JAB domain-containing protein</fullName>
    </recommendedName>
</protein>
<evidence type="ECO:0000313" key="7">
    <source>
        <dbReference type="EMBL" id="HCB74853.1"/>
    </source>
</evidence>
<dbReference type="AlphaFoldDB" id="A0A3D0WAS1"/>
<evidence type="ECO:0000259" key="6">
    <source>
        <dbReference type="Pfam" id="PF14464"/>
    </source>
</evidence>
<evidence type="ECO:0000256" key="3">
    <source>
        <dbReference type="ARBA" id="ARBA00022801"/>
    </source>
</evidence>
<evidence type="ECO:0000313" key="8">
    <source>
        <dbReference type="Proteomes" id="UP000262699"/>
    </source>
</evidence>
<keyword evidence="2" id="KW-0479">Metal-binding</keyword>
<organism evidence="7 8">
    <name type="scientific">Sphingomonas bacterium</name>
    <dbReference type="NCBI Taxonomy" id="1895847"/>
    <lineage>
        <taxon>Bacteria</taxon>
        <taxon>Pseudomonadati</taxon>
        <taxon>Pseudomonadota</taxon>
        <taxon>Alphaproteobacteria</taxon>
        <taxon>Sphingomonadales</taxon>
        <taxon>Sphingomonadaceae</taxon>
        <taxon>Sphingomonas</taxon>
    </lineage>
</organism>
<keyword evidence="3" id="KW-0378">Hydrolase</keyword>
<dbReference type="GO" id="GO:0006508">
    <property type="term" value="P:proteolysis"/>
    <property type="evidence" value="ECO:0007669"/>
    <property type="project" value="UniProtKB-KW"/>
</dbReference>
<evidence type="ECO:0000256" key="1">
    <source>
        <dbReference type="ARBA" id="ARBA00022670"/>
    </source>
</evidence>
<dbReference type="Gene3D" id="3.40.140.10">
    <property type="entry name" value="Cytidine Deaminase, domain 2"/>
    <property type="match status" value="1"/>
</dbReference>
<keyword evidence="1" id="KW-0645">Protease</keyword>
<dbReference type="Pfam" id="PF14464">
    <property type="entry name" value="Prok-JAB"/>
    <property type="match status" value="1"/>
</dbReference>
<evidence type="ECO:0000256" key="2">
    <source>
        <dbReference type="ARBA" id="ARBA00022723"/>
    </source>
</evidence>
<reference evidence="7 8" key="1">
    <citation type="journal article" date="2018" name="Nat. Biotechnol.">
        <title>A standardized bacterial taxonomy based on genome phylogeny substantially revises the tree of life.</title>
        <authorList>
            <person name="Parks D.H."/>
            <person name="Chuvochina M."/>
            <person name="Waite D.W."/>
            <person name="Rinke C."/>
            <person name="Skarshewski A."/>
            <person name="Chaumeil P.A."/>
            <person name="Hugenholtz P."/>
        </authorList>
    </citation>
    <scope>NUCLEOTIDE SEQUENCE [LARGE SCALE GENOMIC DNA]</scope>
    <source>
        <strain evidence="7">UBA9015</strain>
    </source>
</reference>
<dbReference type="SUPFAM" id="SSF102712">
    <property type="entry name" value="JAB1/MPN domain"/>
    <property type="match status" value="1"/>
</dbReference>